<evidence type="ECO:0000313" key="3">
    <source>
        <dbReference type="EMBL" id="KAJ9557145.1"/>
    </source>
</evidence>
<feature type="compositionally biased region" description="Basic and acidic residues" evidence="1">
    <location>
        <begin position="45"/>
        <end position="57"/>
    </location>
</feature>
<name>A0AA38TA23_9ASTR</name>
<gene>
    <name evidence="3" type="ORF">OSB04_011759</name>
</gene>
<dbReference type="Proteomes" id="UP001172457">
    <property type="component" value="Chromosome 3"/>
</dbReference>
<reference evidence="3" key="1">
    <citation type="submission" date="2023-03" db="EMBL/GenBank/DDBJ databases">
        <title>Chromosome-scale reference genome and RAD-based genetic map of yellow starthistle (Centaurea solstitialis) reveal putative structural variation and QTLs associated with invader traits.</title>
        <authorList>
            <person name="Reatini B."/>
            <person name="Cang F.A."/>
            <person name="Jiang Q."/>
            <person name="Mckibben M.T.W."/>
            <person name="Barker M.S."/>
            <person name="Rieseberg L.H."/>
            <person name="Dlugosch K.M."/>
        </authorList>
    </citation>
    <scope>NUCLEOTIDE SEQUENCE</scope>
    <source>
        <strain evidence="3">CAN-66</strain>
        <tissue evidence="3">Leaf</tissue>
    </source>
</reference>
<evidence type="ECO:0000256" key="1">
    <source>
        <dbReference type="SAM" id="MobiDB-lite"/>
    </source>
</evidence>
<proteinExistence type="predicted"/>
<sequence>MDKQDDLLDSQGSRGSGSSLRATYNSGQEKYVEKESQRANRKHRCSIEREALKEEPIHPGAHGGELLGETSPTQQMTMCTHSKSSLNNNNPRGLVLGSHRVGLGKVASGKSGPVLRLPFRGHDESETSTNQGLFLELLNFIGNVNDMIHKVTLENAPGNNQMTTPIDESSDFSKKEQMAVVLRYVDRRGIKLVLTSTLNEINDSIIYETAQEMKLHIYMLASTM</sequence>
<keyword evidence="4" id="KW-1185">Reference proteome</keyword>
<dbReference type="Pfam" id="PF14291">
    <property type="entry name" value="DUF4371"/>
    <property type="match status" value="1"/>
</dbReference>
<feature type="domain" description="DUF4371" evidence="2">
    <location>
        <begin position="117"/>
        <end position="165"/>
    </location>
</feature>
<evidence type="ECO:0000259" key="2">
    <source>
        <dbReference type="Pfam" id="PF14291"/>
    </source>
</evidence>
<evidence type="ECO:0000313" key="4">
    <source>
        <dbReference type="Proteomes" id="UP001172457"/>
    </source>
</evidence>
<dbReference type="InterPro" id="IPR025398">
    <property type="entry name" value="DUF4371"/>
</dbReference>
<dbReference type="PANTHER" id="PTHR45749">
    <property type="match status" value="1"/>
</dbReference>
<dbReference type="EMBL" id="JARYMX010000003">
    <property type="protein sequence ID" value="KAJ9557145.1"/>
    <property type="molecule type" value="Genomic_DNA"/>
</dbReference>
<dbReference type="PANTHER" id="PTHR45749:SF34">
    <property type="entry name" value="ZINC FINGER MYM-TYPE PROTEIN 1-LIKE"/>
    <property type="match status" value="1"/>
</dbReference>
<feature type="compositionally biased region" description="Low complexity" evidence="1">
    <location>
        <begin position="9"/>
        <end position="21"/>
    </location>
</feature>
<feature type="region of interest" description="Disordered" evidence="1">
    <location>
        <begin position="1"/>
        <end position="70"/>
    </location>
</feature>
<comment type="caution">
    <text evidence="3">The sequence shown here is derived from an EMBL/GenBank/DDBJ whole genome shotgun (WGS) entry which is preliminary data.</text>
</comment>
<protein>
    <recommendedName>
        <fullName evidence="2">DUF4371 domain-containing protein</fullName>
    </recommendedName>
</protein>
<organism evidence="3 4">
    <name type="scientific">Centaurea solstitialis</name>
    <name type="common">yellow star-thistle</name>
    <dbReference type="NCBI Taxonomy" id="347529"/>
    <lineage>
        <taxon>Eukaryota</taxon>
        <taxon>Viridiplantae</taxon>
        <taxon>Streptophyta</taxon>
        <taxon>Embryophyta</taxon>
        <taxon>Tracheophyta</taxon>
        <taxon>Spermatophyta</taxon>
        <taxon>Magnoliopsida</taxon>
        <taxon>eudicotyledons</taxon>
        <taxon>Gunneridae</taxon>
        <taxon>Pentapetalae</taxon>
        <taxon>asterids</taxon>
        <taxon>campanulids</taxon>
        <taxon>Asterales</taxon>
        <taxon>Asteraceae</taxon>
        <taxon>Carduoideae</taxon>
        <taxon>Cardueae</taxon>
        <taxon>Centaureinae</taxon>
        <taxon>Centaurea</taxon>
    </lineage>
</organism>
<accession>A0AA38TA23</accession>
<dbReference type="AlphaFoldDB" id="A0AA38TA23"/>